<dbReference type="EMBL" id="PDBW01000001">
    <property type="protein sequence ID" value="PFH04272.1"/>
    <property type="molecule type" value="Genomic_DNA"/>
</dbReference>
<protein>
    <submittedName>
        <fullName evidence="1">Uncharacterized protein</fullName>
    </submittedName>
</protein>
<organism evidence="1 2">
    <name type="scientific">Acetivibrio thermocellus AD2</name>
    <dbReference type="NCBI Taxonomy" id="1138384"/>
    <lineage>
        <taxon>Bacteria</taxon>
        <taxon>Bacillati</taxon>
        <taxon>Bacillota</taxon>
        <taxon>Clostridia</taxon>
        <taxon>Eubacteriales</taxon>
        <taxon>Oscillospiraceae</taxon>
        <taxon>Acetivibrio</taxon>
    </lineage>
</organism>
<comment type="caution">
    <text evidence="1">The sequence shown here is derived from an EMBL/GenBank/DDBJ whole genome shotgun (WGS) entry which is preliminary data.</text>
</comment>
<evidence type="ECO:0000313" key="2">
    <source>
        <dbReference type="Proteomes" id="UP000223596"/>
    </source>
</evidence>
<name>A0AB36TK40_ACETH</name>
<sequence length="558" mass="64993">MEYSIALRRHWWFDAGIAGLYSISKSRDDRLLEFDVEVKVDSENQALTFEGKDTDTLRAYFETCYEILAERYWNVSTIKQKENPELVVYDKEKDEIMLMPKRNPTPVVSLFIGARSWQGEGIPYGDITEPLKSRVDEFLEKTRAKLWGSKKLLLLSQPVCHQKLTILPEEKKKGKTEVCCVCGKHSLYMIEVGLPSFLLFASSNATKSFNSQGKNPAKLCWECEFISKFAIESASYKRTNDSIFVIQVTSPDIDKLIEMQKEFGSLSELRMLDDKYFYANIGLEEDSLIKKCSAPYELLWAFMEEKYSLLLKESSEGEETFDDVSADNFFFEFIEKLSKMPVQIYVLYATDSGQTFLTKNLVLYDELGYFYRLIHHMKKSGVNTRKLFSSLYEEKYDFREKILRNVLRKNSILRHIEQFAFRMVMRDQRISMGNILKFTIEYEQIIRGDEKNKEQIETAVNLGKQIVIQAVETARAENENEKQALKKIKGDLYQLRKSRTKTDFINQLNNLQFRYGIAVSKNILDGILEEVDFEDFRAYCVLGALNVYNAKNNKDKED</sequence>
<accession>A0AB36TK40</accession>
<proteinExistence type="predicted"/>
<gene>
    <name evidence="1" type="ORF">M972_113101</name>
</gene>
<reference evidence="1 2" key="1">
    <citation type="submission" date="2017-09" db="EMBL/GenBank/DDBJ databases">
        <title>Evaluation of Pacific Biosciences Sequencing Technology to Finishing C. thermocellum Genome Sequences.</title>
        <authorList>
            <person name="Brown S."/>
        </authorList>
    </citation>
    <scope>NUCLEOTIDE SEQUENCE [LARGE SCALE GENOMIC DNA]</scope>
    <source>
        <strain evidence="1 2">AD2</strain>
    </source>
</reference>
<evidence type="ECO:0000313" key="1">
    <source>
        <dbReference type="EMBL" id="PFH04272.1"/>
    </source>
</evidence>
<dbReference type="Proteomes" id="UP000223596">
    <property type="component" value="Unassembled WGS sequence"/>
</dbReference>
<dbReference type="AlphaFoldDB" id="A0AB36TK40"/>
<dbReference type="RefSeq" id="WP_003520728.1">
    <property type="nucleotide sequence ID" value="NZ_CP013828.1"/>
</dbReference>